<dbReference type="EMBL" id="RCOS01000076">
    <property type="protein sequence ID" value="RSN75258.1"/>
    <property type="molecule type" value="Genomic_DNA"/>
</dbReference>
<dbReference type="NCBIfam" id="TIGR03698">
    <property type="entry name" value="clan_AA_DTGF"/>
    <property type="match status" value="1"/>
</dbReference>
<dbReference type="EC" id="3.4.23.-" evidence="1"/>
<dbReference type="Proteomes" id="UP000316217">
    <property type="component" value="Unassembled WGS sequence"/>
</dbReference>
<dbReference type="GO" id="GO:0008233">
    <property type="term" value="F:peptidase activity"/>
    <property type="evidence" value="ECO:0007669"/>
    <property type="project" value="UniProtKB-KW"/>
</dbReference>
<keyword evidence="1" id="KW-0378">Hydrolase</keyword>
<evidence type="ECO:0000313" key="2">
    <source>
        <dbReference type="EMBL" id="RZN60052.1"/>
    </source>
</evidence>
<evidence type="ECO:0000313" key="4">
    <source>
        <dbReference type="Proteomes" id="UP000316217"/>
    </source>
</evidence>
<dbReference type="Proteomes" id="UP000277582">
    <property type="component" value="Unassembled WGS sequence"/>
</dbReference>
<keyword evidence="1" id="KW-0645">Protease</keyword>
<name>A0A3R9RPE9_9CREN</name>
<dbReference type="AlphaFoldDB" id="A0A3R9RPE9"/>
<dbReference type="GO" id="GO:0006508">
    <property type="term" value="P:proteolysis"/>
    <property type="evidence" value="ECO:0007669"/>
    <property type="project" value="UniProtKB-KW"/>
</dbReference>
<organism evidence="1 3">
    <name type="scientific">Candidatus Methanodesulfokora washburnensis</name>
    <dbReference type="NCBI Taxonomy" id="2478471"/>
    <lineage>
        <taxon>Archaea</taxon>
        <taxon>Thermoproteota</taxon>
        <taxon>Candidatus Korarchaeia</taxon>
        <taxon>Candidatus Korarchaeia incertae sedis</taxon>
        <taxon>Candidatus Methanodesulfokora</taxon>
    </lineage>
</organism>
<keyword evidence="3" id="KW-1185">Reference proteome</keyword>
<proteinExistence type="predicted"/>
<comment type="caution">
    <text evidence="1">The sequence shown here is derived from an EMBL/GenBank/DDBJ whole genome shotgun (WGS) entry which is preliminary data.</text>
</comment>
<dbReference type="EMBL" id="RXII01000096">
    <property type="protein sequence ID" value="RZN60052.1"/>
    <property type="molecule type" value="Genomic_DNA"/>
</dbReference>
<accession>A0A3R9RPE9</accession>
<reference evidence="2 4" key="2">
    <citation type="journal article" date="2019" name="Nat. Microbiol.">
        <title>Wide diversity of methane and short-chain alkane metabolisms in uncultured archaea.</title>
        <authorList>
            <person name="Borrel G."/>
            <person name="Adam P.S."/>
            <person name="McKay L.J."/>
            <person name="Chen L.X."/>
            <person name="Sierra-Garcia I.N."/>
            <person name="Sieber C.M."/>
            <person name="Letourneur Q."/>
            <person name="Ghozlane A."/>
            <person name="Andersen G.L."/>
            <person name="Li W.J."/>
            <person name="Hallam S.J."/>
            <person name="Muyzer G."/>
            <person name="de Oliveira V.M."/>
            <person name="Inskeep W.P."/>
            <person name="Banfield J.F."/>
            <person name="Gribaldo S."/>
        </authorList>
    </citation>
    <scope>NUCLEOTIDE SEQUENCE [LARGE SCALE GENOMIC DNA]</scope>
    <source>
        <strain evidence="2">NM4</strain>
    </source>
</reference>
<reference evidence="1 3" key="1">
    <citation type="submission" date="2018-10" db="EMBL/GenBank/DDBJ databases">
        <title>Co-occurring genomic capacity for anaerobic methane metabolism and dissimilatory sulfite reduction discovered in the Korarchaeota.</title>
        <authorList>
            <person name="Mckay L.J."/>
            <person name="Dlakic M."/>
            <person name="Fields M.W."/>
            <person name="Delmont T.O."/>
            <person name="Eren A.M."/>
            <person name="Jay Z.J."/>
            <person name="Klingelsmith K.B."/>
            <person name="Rusch D.B."/>
            <person name="Inskeep W.P."/>
        </authorList>
    </citation>
    <scope>NUCLEOTIDE SEQUENCE [LARGE SCALE GENOMIC DNA]</scope>
    <source>
        <strain evidence="1 3">MDKW</strain>
    </source>
</reference>
<evidence type="ECO:0000313" key="3">
    <source>
        <dbReference type="Proteomes" id="UP000277582"/>
    </source>
</evidence>
<sequence length="130" mass="14560">MVRYMSAYFKNDKQNFLPVVRAILRSPLNDKSLEMEFIIDTGFQGGILVPLSTYIDLGLNRLEEPKVSARTAVGTVVELRTSRAIVRIGDLEFMCSAYTTLGVKNPLIGREVLKKAGLLYRPPTEIRIGI</sequence>
<protein>
    <submittedName>
        <fullName evidence="1">Clan AA aspartic protease</fullName>
        <ecNumber evidence="1">3.4.23.-</ecNumber>
    </submittedName>
</protein>
<dbReference type="InterPro" id="IPR022274">
    <property type="entry name" value="Peptidase_asp_AF0612"/>
</dbReference>
<evidence type="ECO:0000313" key="1">
    <source>
        <dbReference type="EMBL" id="RSN75258.1"/>
    </source>
</evidence>
<gene>
    <name evidence="1" type="ORF">D6D85_06400</name>
    <name evidence="2" type="ORF">EF810_06285</name>
</gene>